<dbReference type="PANTHER" id="PTHR34109:SF1">
    <property type="entry name" value="VOC DOMAIN-CONTAINING PROTEIN"/>
    <property type="match status" value="1"/>
</dbReference>
<evidence type="ECO:0000313" key="4">
    <source>
        <dbReference type="Proteomes" id="UP000038487"/>
    </source>
</evidence>
<dbReference type="InterPro" id="IPR037523">
    <property type="entry name" value="VOC_core"/>
</dbReference>
<dbReference type="RefSeq" id="WP_005083170.1">
    <property type="nucleotide sequence ID" value="NZ_CM125927.1"/>
</dbReference>
<organism evidence="2 4">
    <name type="scientific">Mycobacteroides abscessus</name>
    <dbReference type="NCBI Taxonomy" id="36809"/>
    <lineage>
        <taxon>Bacteria</taxon>
        <taxon>Bacillati</taxon>
        <taxon>Actinomycetota</taxon>
        <taxon>Actinomycetes</taxon>
        <taxon>Mycobacteriales</taxon>
        <taxon>Mycobacteriaceae</taxon>
        <taxon>Mycobacteroides</taxon>
    </lineage>
</organism>
<comment type="caution">
    <text evidence="2">The sequence shown here is derived from an EMBL/GenBank/DDBJ whole genome shotgun (WGS) entry which is preliminary data.</text>
</comment>
<name>A0A0U1AEV1_9MYCO</name>
<dbReference type="Gene3D" id="3.30.720.110">
    <property type="match status" value="1"/>
</dbReference>
<dbReference type="GeneID" id="93377877"/>
<evidence type="ECO:0000313" key="2">
    <source>
        <dbReference type="EMBL" id="CPT41488.1"/>
    </source>
</evidence>
<dbReference type="InterPro" id="IPR029068">
    <property type="entry name" value="Glyas_Bleomycin-R_OHBP_Dase"/>
</dbReference>
<dbReference type="Gene3D" id="3.30.720.120">
    <property type="match status" value="1"/>
</dbReference>
<feature type="domain" description="VOC" evidence="1">
    <location>
        <begin position="15"/>
        <end position="141"/>
    </location>
</feature>
<dbReference type="PANTHER" id="PTHR34109">
    <property type="entry name" value="BNAUNNG04460D PROTEIN-RELATED"/>
    <property type="match status" value="1"/>
</dbReference>
<dbReference type="Proteomes" id="UP000284557">
    <property type="component" value="Unassembled WGS sequence"/>
</dbReference>
<dbReference type="AlphaFoldDB" id="A0A0U1AEV1"/>
<protein>
    <submittedName>
        <fullName evidence="2">Glyoxalase/bleomycin resistance protein</fullName>
    </submittedName>
    <submittedName>
        <fullName evidence="3">VOC family protein</fullName>
    </submittedName>
</protein>
<dbReference type="Proteomes" id="UP000038487">
    <property type="component" value="Unassembled WGS sequence"/>
</dbReference>
<evidence type="ECO:0000313" key="3">
    <source>
        <dbReference type="EMBL" id="RIT37148.1"/>
    </source>
</evidence>
<evidence type="ECO:0000259" key="1">
    <source>
        <dbReference type="PROSITE" id="PS51819"/>
    </source>
</evidence>
<dbReference type="EMBL" id="QXBN01000011">
    <property type="protein sequence ID" value="RIT37148.1"/>
    <property type="molecule type" value="Genomic_DNA"/>
</dbReference>
<dbReference type="InterPro" id="IPR004360">
    <property type="entry name" value="Glyas_Fos-R_dOase_dom"/>
</dbReference>
<dbReference type="SUPFAM" id="SSF54593">
    <property type="entry name" value="Glyoxalase/Bleomycin resistance protein/Dihydroxybiphenyl dioxygenase"/>
    <property type="match status" value="1"/>
</dbReference>
<dbReference type="PROSITE" id="PS51819">
    <property type="entry name" value="VOC"/>
    <property type="match status" value="1"/>
</dbReference>
<reference evidence="3 5" key="2">
    <citation type="submission" date="2018-08" db="EMBL/GenBank/DDBJ databases">
        <title>Linezolid Resistance in Mycobacterium abscessus: MIC Distribution and Comprehensive Investigation of Resistance Mechanisms.</title>
        <authorList>
            <person name="Ye M."/>
            <person name="Xu L."/>
            <person name="Zou Y."/>
            <person name="Li B."/>
            <person name="Guo Q."/>
            <person name="Zhang Y."/>
            <person name="Zhan M."/>
            <person name="Xu B."/>
            <person name="Yu F."/>
            <person name="Zhang Z."/>
            <person name="Chu H."/>
        </authorList>
    </citation>
    <scope>NUCLEOTIDE SEQUENCE [LARGE SCALE GENOMIC DNA]</scope>
    <source>
        <strain evidence="3 5">G143</strain>
    </source>
</reference>
<reference evidence="2 4" key="1">
    <citation type="submission" date="2015-03" db="EMBL/GenBank/DDBJ databases">
        <authorList>
            <consortium name="Pathogen Informatics"/>
            <person name="Murphy D."/>
        </authorList>
    </citation>
    <scope>NUCLEOTIDE SEQUENCE [LARGE SCALE GENOMIC DNA]</scope>
    <source>
        <strain evidence="2 4">PAP036</strain>
    </source>
</reference>
<evidence type="ECO:0000313" key="5">
    <source>
        <dbReference type="Proteomes" id="UP000284557"/>
    </source>
</evidence>
<dbReference type="EMBL" id="CSUW01000007">
    <property type="protein sequence ID" value="CPT41488.1"/>
    <property type="molecule type" value="Genomic_DNA"/>
</dbReference>
<dbReference type="CDD" id="cd07246">
    <property type="entry name" value="VOC_like"/>
    <property type="match status" value="1"/>
</dbReference>
<dbReference type="Pfam" id="PF00903">
    <property type="entry name" value="Glyoxalase"/>
    <property type="match status" value="1"/>
</dbReference>
<gene>
    <name evidence="3" type="ORF">D2E76_15530</name>
    <name evidence="2" type="ORF">ERS075527_03117</name>
</gene>
<proteinExistence type="predicted"/>
<accession>A0A0U1AEV1</accession>
<sequence length="159" mass="17243">MEPSQTSPDLPPVQPSVSPYLIVEDSRAAIEFYKNAFGAEELGLLETPDGKVMHAAVKINGTTIMMNDDFPEYNDGKSSTPTALGGTPVTIHLTVPHVDDWFGRAVDAGATVEMPLEDQFWGDRFGVIKDPFGHLWSLGQPVKIVNPEDLKKYAAGGSE</sequence>